<reference evidence="2 3" key="1">
    <citation type="journal article" date="2019" name="Emerg. Microbes Infect.">
        <title>Comprehensive subspecies identification of 175 nontuberculous mycobacteria species based on 7547 genomic profiles.</title>
        <authorList>
            <person name="Matsumoto Y."/>
            <person name="Kinjo T."/>
            <person name="Motooka D."/>
            <person name="Nabeya D."/>
            <person name="Jung N."/>
            <person name="Uechi K."/>
            <person name="Horii T."/>
            <person name="Iida T."/>
            <person name="Fujita J."/>
            <person name="Nakamura S."/>
        </authorList>
    </citation>
    <scope>NUCLEOTIDE SEQUENCE [LARGE SCALE GENOMIC DNA]</scope>
    <source>
        <strain evidence="2 3">JCM 6377</strain>
    </source>
</reference>
<dbReference type="Pfam" id="PF03576">
    <property type="entry name" value="Peptidase_S58"/>
    <property type="match status" value="1"/>
</dbReference>
<dbReference type="InterPro" id="IPR005321">
    <property type="entry name" value="Peptidase_S58_DmpA"/>
</dbReference>
<evidence type="ECO:0000256" key="1">
    <source>
        <dbReference type="ARBA" id="ARBA00007068"/>
    </source>
</evidence>
<gene>
    <name evidence="2" type="ORF">MAGR_18330</name>
</gene>
<dbReference type="InterPro" id="IPR016117">
    <property type="entry name" value="ArgJ-like_dom_sf"/>
</dbReference>
<evidence type="ECO:0000313" key="3">
    <source>
        <dbReference type="Proteomes" id="UP000465302"/>
    </source>
</evidence>
<dbReference type="AlphaFoldDB" id="A0A7I9VY59"/>
<dbReference type="Gene3D" id="3.60.70.12">
    <property type="entry name" value="L-amino peptidase D-ALA esterase/amidase"/>
    <property type="match status" value="1"/>
</dbReference>
<dbReference type="EMBL" id="BLKS01000001">
    <property type="protein sequence ID" value="GFG50392.1"/>
    <property type="molecule type" value="Genomic_DNA"/>
</dbReference>
<dbReference type="SUPFAM" id="SSF56266">
    <property type="entry name" value="DmpA/ArgJ-like"/>
    <property type="match status" value="1"/>
</dbReference>
<sequence length="62" mass="6406">MARARDYDIVIGTLPTGPLNAITDVEGVRVGHTTLISGSGPRVPGEGPVRTGVTVVIPRSEP</sequence>
<protein>
    <recommendedName>
        <fullName evidence="4">S58 family peptidase</fullName>
    </recommendedName>
</protein>
<dbReference type="GO" id="GO:0004177">
    <property type="term" value="F:aminopeptidase activity"/>
    <property type="evidence" value="ECO:0007669"/>
    <property type="project" value="TreeGrafter"/>
</dbReference>
<proteinExistence type="inferred from homology"/>
<organism evidence="2 3">
    <name type="scientific">Mycolicibacterium agri</name>
    <name type="common">Mycobacterium agri</name>
    <dbReference type="NCBI Taxonomy" id="36811"/>
    <lineage>
        <taxon>Bacteria</taxon>
        <taxon>Bacillati</taxon>
        <taxon>Actinomycetota</taxon>
        <taxon>Actinomycetes</taxon>
        <taxon>Mycobacteriales</taxon>
        <taxon>Mycobacteriaceae</taxon>
        <taxon>Mycolicibacterium</taxon>
    </lineage>
</organism>
<evidence type="ECO:0008006" key="4">
    <source>
        <dbReference type="Google" id="ProtNLM"/>
    </source>
</evidence>
<dbReference type="Proteomes" id="UP000465302">
    <property type="component" value="Unassembled WGS sequence"/>
</dbReference>
<comment type="similarity">
    <text evidence="1">Belongs to the peptidase S58 family.</text>
</comment>
<dbReference type="PANTHER" id="PTHR36512:SF3">
    <property type="entry name" value="BLR5678 PROTEIN"/>
    <property type="match status" value="1"/>
</dbReference>
<evidence type="ECO:0000313" key="2">
    <source>
        <dbReference type="EMBL" id="GFG50392.1"/>
    </source>
</evidence>
<dbReference type="PANTHER" id="PTHR36512">
    <property type="entry name" value="D-AMINOPEPTIDASE"/>
    <property type="match status" value="1"/>
</dbReference>
<name>A0A7I9VY59_MYCAG</name>
<accession>A0A7I9VY59</accession>
<comment type="caution">
    <text evidence="2">The sequence shown here is derived from an EMBL/GenBank/DDBJ whole genome shotgun (WGS) entry which is preliminary data.</text>
</comment>